<evidence type="ECO:0000256" key="1">
    <source>
        <dbReference type="ARBA" id="ARBA00022630"/>
    </source>
</evidence>
<name>A0A7S7NTS8_PALFE</name>
<proteinExistence type="predicted"/>
<keyword evidence="6" id="KW-1185">Reference proteome</keyword>
<organism evidence="5 6">
    <name type="scientific">Paludibaculum fermentans</name>
    <dbReference type="NCBI Taxonomy" id="1473598"/>
    <lineage>
        <taxon>Bacteria</taxon>
        <taxon>Pseudomonadati</taxon>
        <taxon>Acidobacteriota</taxon>
        <taxon>Terriglobia</taxon>
        <taxon>Bryobacterales</taxon>
        <taxon>Bryobacteraceae</taxon>
        <taxon>Paludibaculum</taxon>
    </lineage>
</organism>
<dbReference type="Pfam" id="PF00941">
    <property type="entry name" value="FAD_binding_5"/>
    <property type="match status" value="1"/>
</dbReference>
<dbReference type="SMART" id="SM01092">
    <property type="entry name" value="CO_deh_flav_C"/>
    <property type="match status" value="1"/>
</dbReference>
<evidence type="ECO:0000313" key="6">
    <source>
        <dbReference type="Proteomes" id="UP000593892"/>
    </source>
</evidence>
<dbReference type="Gene3D" id="3.30.390.50">
    <property type="entry name" value="CO dehydrogenase flavoprotein, C-terminal domain"/>
    <property type="match status" value="1"/>
</dbReference>
<dbReference type="AlphaFoldDB" id="A0A7S7NTS8"/>
<dbReference type="SUPFAM" id="SSF55447">
    <property type="entry name" value="CO dehydrogenase flavoprotein C-terminal domain-like"/>
    <property type="match status" value="1"/>
</dbReference>
<dbReference type="GO" id="GO:0016491">
    <property type="term" value="F:oxidoreductase activity"/>
    <property type="evidence" value="ECO:0007669"/>
    <property type="project" value="UniProtKB-KW"/>
</dbReference>
<gene>
    <name evidence="5" type="ORF">IRI77_03990</name>
</gene>
<accession>A0A7S7NTS8</accession>
<evidence type="ECO:0000256" key="2">
    <source>
        <dbReference type="ARBA" id="ARBA00022827"/>
    </source>
</evidence>
<dbReference type="EMBL" id="CP063849">
    <property type="protein sequence ID" value="QOY89129.1"/>
    <property type="molecule type" value="Genomic_DNA"/>
</dbReference>
<dbReference type="Gene3D" id="3.30.465.10">
    <property type="match status" value="2"/>
</dbReference>
<dbReference type="SUPFAM" id="SSF56176">
    <property type="entry name" value="FAD-binding/transporter-associated domain-like"/>
    <property type="match status" value="1"/>
</dbReference>
<protein>
    <submittedName>
        <fullName evidence="5">Xanthine dehydrogenase family protein subunit M</fullName>
    </submittedName>
</protein>
<feature type="domain" description="FAD-binding PCMH-type" evidence="4">
    <location>
        <begin position="1"/>
        <end position="220"/>
    </location>
</feature>
<dbReference type="GO" id="GO:0071949">
    <property type="term" value="F:FAD binding"/>
    <property type="evidence" value="ECO:0007669"/>
    <property type="project" value="InterPro"/>
</dbReference>
<keyword evidence="2" id="KW-0274">FAD</keyword>
<dbReference type="PANTHER" id="PTHR42659">
    <property type="entry name" value="XANTHINE DEHYDROGENASE SUBUNIT C-RELATED"/>
    <property type="match status" value="1"/>
</dbReference>
<sequence length="326" mass="33838">MQPFEYASPKTLKEALALLGSGWDDAAVLAGGTDLLSLMKDGVVAPKRVVNIKEIAELKGITKTATGVRIGAAVTVDELLSNAIVRAALPALTQAAHGITSPQIRNMGTVGGDLCQRPRCWYFRAGFGLLPKHEGKDLVIEGDNRYHAIFGDGAAKFVSASSFGPALVAMGAKVKLASAGGTREVDAAKFFVAPSNNDAREVALLPNEILTEIMVPVKAGEKSATYEVRQKDAMDWPLAAASVTLTMKGSTVASASIVLGHVGPTPYWAEKASSLLAGKAITEETAEAAGKAAVEGAKPLSQNTYKVQLASVAVKRALLAAAGVKS</sequence>
<evidence type="ECO:0000256" key="3">
    <source>
        <dbReference type="ARBA" id="ARBA00023002"/>
    </source>
</evidence>
<dbReference type="Proteomes" id="UP000593892">
    <property type="component" value="Chromosome"/>
</dbReference>
<dbReference type="InterPro" id="IPR016166">
    <property type="entry name" value="FAD-bd_PCMH"/>
</dbReference>
<keyword evidence="3" id="KW-0560">Oxidoreductase</keyword>
<dbReference type="Pfam" id="PF03450">
    <property type="entry name" value="CO_deh_flav_C"/>
    <property type="match status" value="1"/>
</dbReference>
<dbReference type="RefSeq" id="WP_194450791.1">
    <property type="nucleotide sequence ID" value="NZ_CP063849.1"/>
</dbReference>
<dbReference type="KEGG" id="pfer:IRI77_03990"/>
<dbReference type="PROSITE" id="PS51387">
    <property type="entry name" value="FAD_PCMH"/>
    <property type="match status" value="1"/>
</dbReference>
<dbReference type="InterPro" id="IPR036683">
    <property type="entry name" value="CO_DH_flav_C_dom_sf"/>
</dbReference>
<evidence type="ECO:0000259" key="4">
    <source>
        <dbReference type="PROSITE" id="PS51387"/>
    </source>
</evidence>
<keyword evidence="1" id="KW-0285">Flavoprotein</keyword>
<dbReference type="PANTHER" id="PTHR42659:SF2">
    <property type="entry name" value="XANTHINE DEHYDROGENASE SUBUNIT C-RELATED"/>
    <property type="match status" value="1"/>
</dbReference>
<dbReference type="InterPro" id="IPR005107">
    <property type="entry name" value="CO_DH_flav_C"/>
</dbReference>
<dbReference type="InterPro" id="IPR051312">
    <property type="entry name" value="Diverse_Substr_Oxidored"/>
</dbReference>
<reference evidence="5 6" key="1">
    <citation type="submission" date="2020-10" db="EMBL/GenBank/DDBJ databases">
        <title>Complete genome sequence of Paludibaculum fermentans P105T, a facultatively anaerobic acidobacterium capable of dissimilatory Fe(III) reduction.</title>
        <authorList>
            <person name="Dedysh S.N."/>
            <person name="Beletsky A.V."/>
            <person name="Kulichevskaya I.S."/>
            <person name="Mardanov A.V."/>
            <person name="Ravin N.V."/>
        </authorList>
    </citation>
    <scope>NUCLEOTIDE SEQUENCE [LARGE SCALE GENOMIC DNA]</scope>
    <source>
        <strain evidence="5 6">P105</strain>
    </source>
</reference>
<dbReference type="InterPro" id="IPR016167">
    <property type="entry name" value="FAD-bd_PCMH_sub1"/>
</dbReference>
<dbReference type="Gene3D" id="3.30.43.10">
    <property type="entry name" value="Uridine Diphospho-n-acetylenolpyruvylglucosamine Reductase, domain 2"/>
    <property type="match status" value="1"/>
</dbReference>
<evidence type="ECO:0000313" key="5">
    <source>
        <dbReference type="EMBL" id="QOY89129.1"/>
    </source>
</evidence>
<dbReference type="InterPro" id="IPR002346">
    <property type="entry name" value="Mopterin_DH_FAD-bd"/>
</dbReference>
<dbReference type="InterPro" id="IPR036318">
    <property type="entry name" value="FAD-bd_PCMH-like_sf"/>
</dbReference>
<dbReference type="InterPro" id="IPR016169">
    <property type="entry name" value="FAD-bd_PCMH_sub2"/>
</dbReference>